<feature type="non-terminal residue" evidence="1">
    <location>
        <position position="29"/>
    </location>
</feature>
<accession>A0A382L2L9</accession>
<reference evidence="1" key="1">
    <citation type="submission" date="2018-05" db="EMBL/GenBank/DDBJ databases">
        <authorList>
            <person name="Lanie J.A."/>
            <person name="Ng W.-L."/>
            <person name="Kazmierczak K.M."/>
            <person name="Andrzejewski T.M."/>
            <person name="Davidsen T.M."/>
            <person name="Wayne K.J."/>
            <person name="Tettelin H."/>
            <person name="Glass J.I."/>
            <person name="Rusch D."/>
            <person name="Podicherti R."/>
            <person name="Tsui H.-C.T."/>
            <person name="Winkler M.E."/>
        </authorList>
    </citation>
    <scope>NUCLEOTIDE SEQUENCE</scope>
</reference>
<dbReference type="AlphaFoldDB" id="A0A382L2L9"/>
<proteinExistence type="predicted"/>
<gene>
    <name evidence="1" type="ORF">METZ01_LOCUS283824</name>
</gene>
<dbReference type="EMBL" id="UINC01084376">
    <property type="protein sequence ID" value="SVC30970.1"/>
    <property type="molecule type" value="Genomic_DNA"/>
</dbReference>
<name>A0A382L2L9_9ZZZZ</name>
<protein>
    <submittedName>
        <fullName evidence="1">Uncharacterized protein</fullName>
    </submittedName>
</protein>
<sequence length="29" mass="3373">MKNFVELTSVNKEDLPTIYCDMDQVLVNL</sequence>
<evidence type="ECO:0000313" key="1">
    <source>
        <dbReference type="EMBL" id="SVC30970.1"/>
    </source>
</evidence>
<organism evidence="1">
    <name type="scientific">marine metagenome</name>
    <dbReference type="NCBI Taxonomy" id="408172"/>
    <lineage>
        <taxon>unclassified sequences</taxon>
        <taxon>metagenomes</taxon>
        <taxon>ecological metagenomes</taxon>
    </lineage>
</organism>